<comment type="caution">
    <text evidence="2">The sequence shown here is derived from an EMBL/GenBank/DDBJ whole genome shotgun (WGS) entry which is preliminary data.</text>
</comment>
<dbReference type="Proteomes" id="UP000265520">
    <property type="component" value="Unassembled WGS sequence"/>
</dbReference>
<name>A0A392TNN5_9FABA</name>
<feature type="region of interest" description="Disordered" evidence="1">
    <location>
        <begin position="22"/>
        <end position="55"/>
    </location>
</feature>
<sequence length="55" mass="6002">MVESLATSNKALETQISLLAHTGPFPERHADVVTTNSEGQFENPKESDNEVEKSS</sequence>
<feature type="compositionally biased region" description="Basic and acidic residues" evidence="1">
    <location>
        <begin position="43"/>
        <end position="55"/>
    </location>
</feature>
<accession>A0A392TNN5</accession>
<evidence type="ECO:0000313" key="2">
    <source>
        <dbReference type="EMBL" id="MCI62779.1"/>
    </source>
</evidence>
<dbReference type="EMBL" id="LXQA010625226">
    <property type="protein sequence ID" value="MCI62779.1"/>
    <property type="molecule type" value="Genomic_DNA"/>
</dbReference>
<proteinExistence type="predicted"/>
<keyword evidence="3" id="KW-1185">Reference proteome</keyword>
<evidence type="ECO:0000313" key="3">
    <source>
        <dbReference type="Proteomes" id="UP000265520"/>
    </source>
</evidence>
<feature type="non-terminal residue" evidence="2">
    <location>
        <position position="55"/>
    </location>
</feature>
<dbReference type="AlphaFoldDB" id="A0A392TNN5"/>
<reference evidence="2 3" key="1">
    <citation type="journal article" date="2018" name="Front. Plant Sci.">
        <title>Red Clover (Trifolium pratense) and Zigzag Clover (T. medium) - A Picture of Genomic Similarities and Differences.</title>
        <authorList>
            <person name="Dluhosova J."/>
            <person name="Istvanek J."/>
            <person name="Nedelnik J."/>
            <person name="Repkova J."/>
        </authorList>
    </citation>
    <scope>NUCLEOTIDE SEQUENCE [LARGE SCALE GENOMIC DNA]</scope>
    <source>
        <strain evidence="3">cv. 10/8</strain>
        <tissue evidence="2">Leaf</tissue>
    </source>
</reference>
<organism evidence="2 3">
    <name type="scientific">Trifolium medium</name>
    <dbReference type="NCBI Taxonomy" id="97028"/>
    <lineage>
        <taxon>Eukaryota</taxon>
        <taxon>Viridiplantae</taxon>
        <taxon>Streptophyta</taxon>
        <taxon>Embryophyta</taxon>
        <taxon>Tracheophyta</taxon>
        <taxon>Spermatophyta</taxon>
        <taxon>Magnoliopsida</taxon>
        <taxon>eudicotyledons</taxon>
        <taxon>Gunneridae</taxon>
        <taxon>Pentapetalae</taxon>
        <taxon>rosids</taxon>
        <taxon>fabids</taxon>
        <taxon>Fabales</taxon>
        <taxon>Fabaceae</taxon>
        <taxon>Papilionoideae</taxon>
        <taxon>50 kb inversion clade</taxon>
        <taxon>NPAAA clade</taxon>
        <taxon>Hologalegina</taxon>
        <taxon>IRL clade</taxon>
        <taxon>Trifolieae</taxon>
        <taxon>Trifolium</taxon>
    </lineage>
</organism>
<evidence type="ECO:0000256" key="1">
    <source>
        <dbReference type="SAM" id="MobiDB-lite"/>
    </source>
</evidence>
<protein>
    <submittedName>
        <fullName evidence="2">Uncharacterized protein</fullName>
    </submittedName>
</protein>